<dbReference type="GO" id="GO:0020037">
    <property type="term" value="F:heme binding"/>
    <property type="evidence" value="ECO:0007669"/>
    <property type="project" value="InterPro"/>
</dbReference>
<dbReference type="PANTHER" id="PTHR11475">
    <property type="entry name" value="OXIDASE/PEROXIDASE"/>
    <property type="match status" value="1"/>
</dbReference>
<dbReference type="PANTHER" id="PTHR11475:SF4">
    <property type="entry name" value="CHORION PEROXIDASE"/>
    <property type="match status" value="1"/>
</dbReference>
<evidence type="ECO:0000256" key="2">
    <source>
        <dbReference type="ARBA" id="ARBA00022525"/>
    </source>
</evidence>
<keyword evidence="6" id="KW-1133">Transmembrane helix</keyword>
<name>A0AB34JHF3_PRYPA</name>
<keyword evidence="4" id="KW-0479">Metal-binding</keyword>
<feature type="domain" description="DOMON" evidence="8">
    <location>
        <begin position="548"/>
        <end position="684"/>
    </location>
</feature>
<accession>A0AB34JHF3</accession>
<dbReference type="InterPro" id="IPR019791">
    <property type="entry name" value="Haem_peroxidase_animal"/>
</dbReference>
<keyword evidence="6" id="KW-0812">Transmembrane</keyword>
<evidence type="ECO:0000313" key="10">
    <source>
        <dbReference type="Proteomes" id="UP001515480"/>
    </source>
</evidence>
<dbReference type="SUPFAM" id="SSF48113">
    <property type="entry name" value="Heme-dependent peroxidases"/>
    <property type="match status" value="1"/>
</dbReference>
<evidence type="ECO:0000256" key="7">
    <source>
        <dbReference type="SAM" id="SignalP"/>
    </source>
</evidence>
<feature type="region of interest" description="Disordered" evidence="5">
    <location>
        <begin position="17"/>
        <end position="40"/>
    </location>
</feature>
<dbReference type="Gene3D" id="1.10.640.10">
    <property type="entry name" value="Haem peroxidase domain superfamily, animal type"/>
    <property type="match status" value="1"/>
</dbReference>
<dbReference type="PROSITE" id="PS50836">
    <property type="entry name" value="DOMON"/>
    <property type="match status" value="1"/>
</dbReference>
<protein>
    <recommendedName>
        <fullName evidence="8">DOMON domain-containing protein</fullName>
    </recommendedName>
</protein>
<keyword evidence="2" id="KW-0964">Secreted</keyword>
<dbReference type="InterPro" id="IPR045266">
    <property type="entry name" value="DOH_DOMON"/>
</dbReference>
<keyword evidence="7" id="KW-0732">Signal</keyword>
<feature type="region of interest" description="Disordered" evidence="5">
    <location>
        <begin position="1257"/>
        <end position="1304"/>
    </location>
</feature>
<dbReference type="SUPFAM" id="SSF52200">
    <property type="entry name" value="Toll/Interleukin receptor TIR domain"/>
    <property type="match status" value="1"/>
</dbReference>
<dbReference type="PROSITE" id="PS50292">
    <property type="entry name" value="PEROXIDASE_3"/>
    <property type="match status" value="1"/>
</dbReference>
<dbReference type="GO" id="GO:0046872">
    <property type="term" value="F:metal ion binding"/>
    <property type="evidence" value="ECO:0007669"/>
    <property type="project" value="UniProtKB-KW"/>
</dbReference>
<keyword evidence="6" id="KW-0472">Membrane</keyword>
<comment type="caution">
    <text evidence="9">The sequence shown here is derived from an EMBL/GenBank/DDBJ whole genome shotgun (WGS) entry which is preliminary data.</text>
</comment>
<feature type="transmembrane region" description="Helical" evidence="6">
    <location>
        <begin position="785"/>
        <end position="809"/>
    </location>
</feature>
<feature type="chain" id="PRO_5044268848" description="DOMON domain-containing protein" evidence="7">
    <location>
        <begin position="20"/>
        <end position="1304"/>
    </location>
</feature>
<evidence type="ECO:0000256" key="5">
    <source>
        <dbReference type="SAM" id="MobiDB-lite"/>
    </source>
</evidence>
<gene>
    <name evidence="9" type="ORF">AB1Y20_021989</name>
</gene>
<organism evidence="9 10">
    <name type="scientific">Prymnesium parvum</name>
    <name type="common">Toxic golden alga</name>
    <dbReference type="NCBI Taxonomy" id="97485"/>
    <lineage>
        <taxon>Eukaryota</taxon>
        <taxon>Haptista</taxon>
        <taxon>Haptophyta</taxon>
        <taxon>Prymnesiophyceae</taxon>
        <taxon>Prymnesiales</taxon>
        <taxon>Prymnesiaceae</taxon>
        <taxon>Prymnesium</taxon>
    </lineage>
</organism>
<feature type="transmembrane region" description="Helical" evidence="6">
    <location>
        <begin position="721"/>
        <end position="742"/>
    </location>
</feature>
<dbReference type="InterPro" id="IPR037120">
    <property type="entry name" value="Haem_peroxidase_sf_animal"/>
</dbReference>
<evidence type="ECO:0000256" key="6">
    <source>
        <dbReference type="SAM" id="Phobius"/>
    </source>
</evidence>
<dbReference type="CDD" id="cd08760">
    <property type="entry name" value="Cyt_b561_FRRS1_like"/>
    <property type="match status" value="1"/>
</dbReference>
<dbReference type="Pfam" id="PF03098">
    <property type="entry name" value="An_peroxidase"/>
    <property type="match status" value="1"/>
</dbReference>
<evidence type="ECO:0000259" key="8">
    <source>
        <dbReference type="PROSITE" id="PS50836"/>
    </source>
</evidence>
<feature type="signal peptide" evidence="7">
    <location>
        <begin position="1"/>
        <end position="19"/>
    </location>
</feature>
<dbReference type="GO" id="GO:0004601">
    <property type="term" value="F:peroxidase activity"/>
    <property type="evidence" value="ECO:0007669"/>
    <property type="project" value="InterPro"/>
</dbReference>
<proteinExistence type="predicted"/>
<dbReference type="CDD" id="cd09631">
    <property type="entry name" value="DOMON_DOH"/>
    <property type="match status" value="1"/>
</dbReference>
<dbReference type="InterPro" id="IPR005018">
    <property type="entry name" value="DOMON_domain"/>
</dbReference>
<dbReference type="InterPro" id="IPR035897">
    <property type="entry name" value="Toll_tir_struct_dom_sf"/>
</dbReference>
<evidence type="ECO:0000313" key="9">
    <source>
        <dbReference type="EMBL" id="KAL1520403.1"/>
    </source>
</evidence>
<sequence>MRSPALLLLLASLSAHASPSPPPLPHTTPHRSFDGTGNNLEHPLWGAAETPFIFAETRPAPSARPLSNLTPGVRAVSSALFATRPSAHAGLGVSTAALSELFTYFGQWVTVDLVHARSNASDPAPIALPADDWARPYLSSLGFSRTRHAPAPAGRAQLNSATAFLDGEQVYGASAARAAALRTFSGGRLKTSDGNGLPDLRANECGCAVANPRQLAASAARFAGSERANVHLPMLALHTVFVREHNRQCAALEAEHPAWDDEQLYARARLRVVALLQHIVVYDWLPKLVGALPPYEGYNASVDPSIDHFFATAAFRYGHSALGGGVTLRDEEGRVAQLPLRTSIFAEAQDELLDAVLAGAISTRAQEVDLQVVDDLRGFLLSSSGLPAGDLVALNLQRGRDHALPPYNEARAAYNLSSVPSFAALTADAATASTLTSLYGSIDRLDAYVGMLAEPPAAGLAVGELARRAITAQFIRTRAADRLWYERDAPDGAGLTPAEREEVRRTSFGALLARNTNLSAAASAAPFTLLGACEGEAKAFSFRRTLGGGRQVAWERQGDEVQLTLRLPADSWLAVGFGSTDGAMVGADILTAHVGGADGRLAACATAEGGGVWVCDRSAAEWRYESVPVPLDTALGGTADVRLDAADVVDGVAEVRFSRPVEGAEAFDLPLRGVTLAIFAYGDGNFGYHGGRVSKAQVDLDGGGAVVGGGGADLSRERLRLLHGAFLTLAWGMMVPTSVFTARYGIHTSWFVGTHVALNVFSIVVTWAMYFTAREMVVRHMNSPHAFLGLLLLCWSTAHLVFTVVGKLLRHSLRKHRVASKVPWGLIHRTSGRLLLCVSAAQLYLGLEEYRRVTAEDYTIVWFIWYGLLLAAFLVAEVLYRRSAKVEHLVLITTGKRPEIALPRQFSWHVFLSHVWSSGQDQMAVLKRRLVQLLPGWKCFLDVDDLDDISRLEAYIDRSGSVLFFISAGYFQSKNCLREVRRAVDTDKTCILLLETDEKKGGLTLDAAQHECPEALRGRVFAAERQVIPWHRLSAYQMLSLRLIVEAALVHTPHRGARLTYRSEVLPSQVKFKKRVRLYASKHNPGAARFADELADAVKQLERVDSFDADDDVFVLYLNAHAFSGPEGLLLARELRAARAAHARVFMVHENCAEHAGCDFSIFFNTTPRDLINGGLYDVLASPVYPTPHRELSLALAAKGLREQLARHSNVFDGLMSAAEHGARHSTGHVSARRIDVVPCDDLNLLEVAEADLDDAKRTHSSGRLQEHPDARRSSTTCAGRAPAGAHSPYAADAQLRRASSNEG</sequence>
<dbReference type="PRINTS" id="PR00457">
    <property type="entry name" value="ANPEROXIDASE"/>
</dbReference>
<feature type="binding site" description="axial binding residue" evidence="4">
    <location>
        <position position="319"/>
    </location>
    <ligand>
        <name>heme b</name>
        <dbReference type="ChEBI" id="CHEBI:60344"/>
    </ligand>
    <ligandPart>
        <name>Fe</name>
        <dbReference type="ChEBI" id="CHEBI:18248"/>
    </ligandPart>
</feature>
<dbReference type="Proteomes" id="UP001515480">
    <property type="component" value="Unassembled WGS sequence"/>
</dbReference>
<dbReference type="SMART" id="SM00664">
    <property type="entry name" value="DoH"/>
    <property type="match status" value="1"/>
</dbReference>
<dbReference type="InterPro" id="IPR010255">
    <property type="entry name" value="Haem_peroxidase_sf"/>
</dbReference>
<keyword evidence="10" id="KW-1185">Reference proteome</keyword>
<dbReference type="Gene3D" id="3.40.50.10140">
    <property type="entry name" value="Toll/interleukin-1 receptor homology (TIR) domain"/>
    <property type="match status" value="1"/>
</dbReference>
<keyword evidence="4" id="KW-0408">Iron</keyword>
<dbReference type="EMBL" id="JBGBPQ010000008">
    <property type="protein sequence ID" value="KAL1520403.1"/>
    <property type="molecule type" value="Genomic_DNA"/>
</dbReference>
<feature type="transmembrane region" description="Helical" evidence="6">
    <location>
        <begin position="859"/>
        <end position="880"/>
    </location>
</feature>
<comment type="subcellular location">
    <subcellularLocation>
        <location evidence="1">Secreted</location>
    </subcellularLocation>
</comment>
<keyword evidence="3" id="KW-0325">Glycoprotein</keyword>
<dbReference type="Gene3D" id="1.20.120.1770">
    <property type="match status" value="1"/>
</dbReference>
<feature type="transmembrane region" description="Helical" evidence="6">
    <location>
        <begin position="749"/>
        <end position="773"/>
    </location>
</feature>
<dbReference type="GO" id="GO:0005576">
    <property type="term" value="C:extracellular region"/>
    <property type="evidence" value="ECO:0007669"/>
    <property type="project" value="UniProtKB-SubCell"/>
</dbReference>
<evidence type="ECO:0000256" key="1">
    <source>
        <dbReference type="ARBA" id="ARBA00004613"/>
    </source>
</evidence>
<dbReference type="GO" id="GO:0007165">
    <property type="term" value="P:signal transduction"/>
    <property type="evidence" value="ECO:0007669"/>
    <property type="project" value="InterPro"/>
</dbReference>
<dbReference type="GO" id="GO:0006979">
    <property type="term" value="P:response to oxidative stress"/>
    <property type="evidence" value="ECO:0007669"/>
    <property type="project" value="InterPro"/>
</dbReference>
<keyword evidence="4" id="KW-0349">Heme</keyword>
<evidence type="ECO:0000256" key="4">
    <source>
        <dbReference type="PIRSR" id="PIRSR619791-2"/>
    </source>
</evidence>
<evidence type="ECO:0000256" key="3">
    <source>
        <dbReference type="ARBA" id="ARBA00023180"/>
    </source>
</evidence>
<reference evidence="9 10" key="1">
    <citation type="journal article" date="2024" name="Science">
        <title>Giant polyketide synthase enzymes in the biosynthesis of giant marine polyether toxins.</title>
        <authorList>
            <person name="Fallon T.R."/>
            <person name="Shende V.V."/>
            <person name="Wierzbicki I.H."/>
            <person name="Pendleton A.L."/>
            <person name="Watervoot N.F."/>
            <person name="Auber R.P."/>
            <person name="Gonzalez D.J."/>
            <person name="Wisecaver J.H."/>
            <person name="Moore B.S."/>
        </authorList>
    </citation>
    <scope>NUCLEOTIDE SEQUENCE [LARGE SCALE GENOMIC DNA]</scope>
    <source>
        <strain evidence="9 10">12B1</strain>
    </source>
</reference>